<protein>
    <recommendedName>
        <fullName evidence="3">Nitroreductase</fullName>
    </recommendedName>
</protein>
<dbReference type="Gene3D" id="2.30.110.10">
    <property type="entry name" value="Electron Transport, Fmn-binding Protein, Chain A"/>
    <property type="match status" value="1"/>
</dbReference>
<name>A0AA41QG67_9MICO</name>
<dbReference type="Proteomes" id="UP001165405">
    <property type="component" value="Unassembled WGS sequence"/>
</dbReference>
<dbReference type="InterPro" id="IPR012349">
    <property type="entry name" value="Split_barrel_FMN-bd"/>
</dbReference>
<dbReference type="EMBL" id="JAKGSG010000050">
    <property type="protein sequence ID" value="MCF4122868.1"/>
    <property type="molecule type" value="Genomic_DNA"/>
</dbReference>
<accession>A0AA41QG67</accession>
<sequence>MAAPEMIVRAAKRFNPYALKMSSHLPPWATVHHVGRRSGKQYATPVVAFAARAVGTPDIQVLTPLPWGATTDWTQNVLAAGSYRMTRDGVDYRVDRLRLVDKDEADPLLATAQRTLLSLIGVEEYVAGRLSREPTT</sequence>
<gene>
    <name evidence="1" type="ORF">L1785_17970</name>
</gene>
<dbReference type="RefSeq" id="WP_236090659.1">
    <property type="nucleotide sequence ID" value="NZ_JAKGSG010000050.1"/>
</dbReference>
<dbReference type="AlphaFoldDB" id="A0AA41QG67"/>
<organism evidence="1 2">
    <name type="scientific">Antribacter soli</name>
    <dbReference type="NCBI Taxonomy" id="2910976"/>
    <lineage>
        <taxon>Bacteria</taxon>
        <taxon>Bacillati</taxon>
        <taxon>Actinomycetota</taxon>
        <taxon>Actinomycetes</taxon>
        <taxon>Micrococcales</taxon>
        <taxon>Promicromonosporaceae</taxon>
        <taxon>Antribacter</taxon>
    </lineage>
</organism>
<evidence type="ECO:0008006" key="3">
    <source>
        <dbReference type="Google" id="ProtNLM"/>
    </source>
</evidence>
<keyword evidence="2" id="KW-1185">Reference proteome</keyword>
<proteinExistence type="predicted"/>
<evidence type="ECO:0000313" key="2">
    <source>
        <dbReference type="Proteomes" id="UP001165405"/>
    </source>
</evidence>
<reference evidence="1" key="1">
    <citation type="submission" date="2022-01" db="EMBL/GenBank/DDBJ databases">
        <title>Antribacter sp. nov., isolated from Guizhou of China.</title>
        <authorList>
            <person name="Chengliang C."/>
            <person name="Ya Z."/>
        </authorList>
    </citation>
    <scope>NUCLEOTIDE SEQUENCE</scope>
    <source>
        <strain evidence="1">KLBMP 9083</strain>
    </source>
</reference>
<evidence type="ECO:0000313" key="1">
    <source>
        <dbReference type="EMBL" id="MCF4122868.1"/>
    </source>
</evidence>
<comment type="caution">
    <text evidence="1">The sequence shown here is derived from an EMBL/GenBank/DDBJ whole genome shotgun (WGS) entry which is preliminary data.</text>
</comment>